<accession>A0A8B8AWC3</accession>
<dbReference type="KEGG" id="cvn:111105410"/>
<evidence type="ECO:0000256" key="2">
    <source>
        <dbReference type="SAM" id="Phobius"/>
    </source>
</evidence>
<protein>
    <submittedName>
        <fullName evidence="4">Uncharacterized protein LOC111105410</fullName>
    </submittedName>
</protein>
<reference evidence="3" key="1">
    <citation type="submission" date="2024-06" db="UniProtKB">
        <authorList>
            <consortium name="RefSeq"/>
        </authorList>
    </citation>
    <scope>NUCLEOTIDE SEQUENCE [LARGE SCALE GENOMIC DNA]</scope>
</reference>
<name>A0A8B8AWC3_CRAVI</name>
<dbReference type="Proteomes" id="UP000694844">
    <property type="component" value="Chromosome 1"/>
</dbReference>
<evidence type="ECO:0000313" key="4">
    <source>
        <dbReference type="RefSeq" id="XP_022295406.1"/>
    </source>
</evidence>
<evidence type="ECO:0000256" key="1">
    <source>
        <dbReference type="SAM" id="MobiDB-lite"/>
    </source>
</evidence>
<reference evidence="4" key="2">
    <citation type="submission" date="2025-08" db="UniProtKB">
        <authorList>
            <consortium name="RefSeq"/>
        </authorList>
    </citation>
    <scope>IDENTIFICATION</scope>
    <source>
        <tissue evidence="4">Whole sample</tissue>
    </source>
</reference>
<organism evidence="3 4">
    <name type="scientific">Crassostrea virginica</name>
    <name type="common">Eastern oyster</name>
    <dbReference type="NCBI Taxonomy" id="6565"/>
    <lineage>
        <taxon>Eukaryota</taxon>
        <taxon>Metazoa</taxon>
        <taxon>Spiralia</taxon>
        <taxon>Lophotrochozoa</taxon>
        <taxon>Mollusca</taxon>
        <taxon>Bivalvia</taxon>
        <taxon>Autobranchia</taxon>
        <taxon>Pteriomorphia</taxon>
        <taxon>Ostreida</taxon>
        <taxon>Ostreoidea</taxon>
        <taxon>Ostreidae</taxon>
        <taxon>Crassostrea</taxon>
    </lineage>
</organism>
<gene>
    <name evidence="4" type="primary">LOC111105410</name>
</gene>
<dbReference type="AlphaFoldDB" id="A0A8B8AWC3"/>
<keyword evidence="2" id="KW-0472">Membrane</keyword>
<dbReference type="GeneID" id="111105410"/>
<sequence>MDDVSCDCSSSFKDGIGIGIGIVLGIDLIVFLVVVRILYYRTRATRSLTFDKQRDKGNQQTFGSLGSTTVDRNHQEMGETKSIEFHTKTNNLLNGTCTNQKTNQSVPTRTLLESTNPETTRHEPDFTSKQNSVSLEVSVDGFASPRSSREHTLMGDLGTGESLTSRTIVGNLGEERVMRANIRFGDVADERLSKEHAIMGDLGAGSGF</sequence>
<feature type="transmembrane region" description="Helical" evidence="2">
    <location>
        <begin position="16"/>
        <end position="39"/>
    </location>
</feature>
<feature type="region of interest" description="Disordered" evidence="1">
    <location>
        <begin position="141"/>
        <end position="162"/>
    </location>
</feature>
<keyword evidence="2" id="KW-1133">Transmembrane helix</keyword>
<keyword evidence="3" id="KW-1185">Reference proteome</keyword>
<dbReference type="RefSeq" id="XP_022295406.1">
    <property type="nucleotide sequence ID" value="XM_022439698.1"/>
</dbReference>
<keyword evidence="2" id="KW-0812">Transmembrane</keyword>
<proteinExistence type="predicted"/>
<evidence type="ECO:0000313" key="3">
    <source>
        <dbReference type="Proteomes" id="UP000694844"/>
    </source>
</evidence>